<evidence type="ECO:0000313" key="5">
    <source>
        <dbReference type="Proteomes" id="UP000001449"/>
    </source>
</evidence>
<dbReference type="GO" id="GO:0015706">
    <property type="term" value="P:nitrate transmembrane transport"/>
    <property type="evidence" value="ECO:0000318"/>
    <property type="project" value="GO_Central"/>
</dbReference>
<dbReference type="PaxDb" id="35128-Thaps20832"/>
<evidence type="ECO:0000256" key="2">
    <source>
        <dbReference type="SAM" id="Phobius"/>
    </source>
</evidence>
<keyword evidence="5" id="KW-1185">Reference proteome</keyword>
<keyword evidence="2" id="KW-1133">Transmembrane helix</keyword>
<feature type="compositionally biased region" description="Polar residues" evidence="1">
    <location>
        <begin position="617"/>
        <end position="628"/>
    </location>
</feature>
<dbReference type="Proteomes" id="UP000001449">
    <property type="component" value="Chromosome 1"/>
</dbReference>
<organism evidence="4 5">
    <name type="scientific">Thalassiosira pseudonana</name>
    <name type="common">Marine diatom</name>
    <name type="synonym">Cyclotella nana</name>
    <dbReference type="NCBI Taxonomy" id="35128"/>
    <lineage>
        <taxon>Eukaryota</taxon>
        <taxon>Sar</taxon>
        <taxon>Stramenopiles</taxon>
        <taxon>Ochrophyta</taxon>
        <taxon>Bacillariophyta</taxon>
        <taxon>Coscinodiscophyceae</taxon>
        <taxon>Thalassiosirophycidae</taxon>
        <taxon>Thalassiosirales</taxon>
        <taxon>Thalassiosiraceae</taxon>
        <taxon>Thalassiosira</taxon>
    </lineage>
</organism>
<dbReference type="KEGG" id="tps:THAPSDRAFT_20832"/>
<feature type="compositionally biased region" description="Polar residues" evidence="1">
    <location>
        <begin position="1"/>
        <end position="16"/>
    </location>
</feature>
<feature type="compositionally biased region" description="Polar residues" evidence="1">
    <location>
        <begin position="36"/>
        <end position="51"/>
    </location>
</feature>
<dbReference type="InterPro" id="IPR007065">
    <property type="entry name" value="HPP"/>
</dbReference>
<feature type="transmembrane region" description="Helical" evidence="2">
    <location>
        <begin position="499"/>
        <end position="521"/>
    </location>
</feature>
<evidence type="ECO:0000313" key="4">
    <source>
        <dbReference type="EMBL" id="EED95869.1"/>
    </source>
</evidence>
<accession>B8BQY8</accession>
<dbReference type="PANTHER" id="PTHR33741:SF5">
    <property type="entry name" value="TRANSMEMBRANE PROTEIN DDB_G0269096-RELATED"/>
    <property type="match status" value="1"/>
</dbReference>
<sequence length="715" mass="76382">MALMNNTMVSNGTSSKEGGLARSFTSGDAPPLLSFPRSSLTKSTNSASVDSQAKEVEPTPPIATKSIDVDILSQSLALADNIFGLYALEVWHYNEASGQLINVPLKSQDEEAGQSGGGLYVKRMTQEADSENEYSNSKAMDAYGKLTDRSRKDYLGATPTGPGVGLPGVLWSEASSKVPNGGLSFGLHSMRGHSSERHISGGNPISFGGGSNASHEFVNWREVDVLANDPDQPYDNRLQNFAKAGFKLATGIPFDCNGYRGLVLFLANPHAEAKKLRDPANSRFIKHVAHLIGCSVAIQAPLEQAQEFKAKLQADNWHRLKIKLLFIVRLGGSLRQKNREQDASNSNDCPDAKKRSSIKRLREASARLRNDFKETLVEAKEEAKAKGARWLKKIQGGNAVISPSFTFTQMMWSFLGVAVTHCILSRIDLLITTESEGELALVLAPLGALTTLQYNLTAAPASQPRNAIFAQIFAITTTLLLGYIPGISPWFRSALAPAIVIPGMAKLGITHPPAGAAAVVFSSGKLGWVHFGIFLSGVCISITTAVIINNMSDKHYVVPDSGGLGGDSIQSPSAPPPSWSTLFPNNEHNEPIAVPIAMAIPIPASTSSSSNPGMVMEQSTNSDGSLSVKVTTTTSQPFGYQNVNIEHYHIPSSMVNTVRTSLDITGEPPSSLYLTSIENTSSPDGKMPPGMINYNPSSIDPAAPTPTTSPQPTPS</sequence>
<keyword evidence="2" id="KW-0472">Membrane</keyword>
<protein>
    <recommendedName>
        <fullName evidence="3">HPP transmembrane region domain-containing protein</fullName>
    </recommendedName>
</protein>
<evidence type="ECO:0000256" key="1">
    <source>
        <dbReference type="SAM" id="MobiDB-lite"/>
    </source>
</evidence>
<feature type="transmembrane region" description="Helical" evidence="2">
    <location>
        <begin position="468"/>
        <end position="487"/>
    </location>
</feature>
<keyword evidence="2" id="KW-0812">Transmembrane</keyword>
<feature type="transmembrane region" description="Helical" evidence="2">
    <location>
        <begin position="527"/>
        <end position="548"/>
    </location>
</feature>
<dbReference type="RefSeq" id="XP_002286228.1">
    <property type="nucleotide sequence ID" value="XM_002286192.1"/>
</dbReference>
<dbReference type="eggNOG" id="ENOG502S7ZA">
    <property type="taxonomic scope" value="Eukaryota"/>
</dbReference>
<dbReference type="EMBL" id="CM000638">
    <property type="protein sequence ID" value="EED95869.1"/>
    <property type="molecule type" value="Genomic_DNA"/>
</dbReference>
<dbReference type="STRING" id="35128.B8BQY8"/>
<reference evidence="4 5" key="2">
    <citation type="journal article" date="2008" name="Nature">
        <title>The Phaeodactylum genome reveals the evolutionary history of diatom genomes.</title>
        <authorList>
            <person name="Bowler C."/>
            <person name="Allen A.E."/>
            <person name="Badger J.H."/>
            <person name="Grimwood J."/>
            <person name="Jabbari K."/>
            <person name="Kuo A."/>
            <person name="Maheswari U."/>
            <person name="Martens C."/>
            <person name="Maumus F."/>
            <person name="Otillar R.P."/>
            <person name="Rayko E."/>
            <person name="Salamov A."/>
            <person name="Vandepoele K."/>
            <person name="Beszteri B."/>
            <person name="Gruber A."/>
            <person name="Heijde M."/>
            <person name="Katinka M."/>
            <person name="Mock T."/>
            <person name="Valentin K."/>
            <person name="Verret F."/>
            <person name="Berges J.A."/>
            <person name="Brownlee C."/>
            <person name="Cadoret J.P."/>
            <person name="Chiovitti A."/>
            <person name="Choi C.J."/>
            <person name="Coesel S."/>
            <person name="De Martino A."/>
            <person name="Detter J.C."/>
            <person name="Durkin C."/>
            <person name="Falciatore A."/>
            <person name="Fournet J."/>
            <person name="Haruta M."/>
            <person name="Huysman M.J."/>
            <person name="Jenkins B.D."/>
            <person name="Jiroutova K."/>
            <person name="Jorgensen R.E."/>
            <person name="Joubert Y."/>
            <person name="Kaplan A."/>
            <person name="Kroger N."/>
            <person name="Kroth P.G."/>
            <person name="La Roche J."/>
            <person name="Lindquist E."/>
            <person name="Lommer M."/>
            <person name="Martin-Jezequel V."/>
            <person name="Lopez P.J."/>
            <person name="Lucas S."/>
            <person name="Mangogna M."/>
            <person name="McGinnis K."/>
            <person name="Medlin L.K."/>
            <person name="Montsant A."/>
            <person name="Oudot-Le Secq M.P."/>
            <person name="Napoli C."/>
            <person name="Obornik M."/>
            <person name="Parker M.S."/>
            <person name="Petit J.L."/>
            <person name="Porcel B.M."/>
            <person name="Poulsen N."/>
            <person name="Robison M."/>
            <person name="Rychlewski L."/>
            <person name="Rynearson T.A."/>
            <person name="Schmutz J."/>
            <person name="Shapiro H."/>
            <person name="Siaut M."/>
            <person name="Stanley M."/>
            <person name="Sussman M.R."/>
            <person name="Taylor A.R."/>
            <person name="Vardi A."/>
            <person name="von Dassow P."/>
            <person name="Vyverman W."/>
            <person name="Willis A."/>
            <person name="Wyrwicz L.S."/>
            <person name="Rokhsar D.S."/>
            <person name="Weissenbach J."/>
            <person name="Armbrust E.V."/>
            <person name="Green B.R."/>
            <person name="Van de Peer Y."/>
            <person name="Grigoriev I.V."/>
        </authorList>
    </citation>
    <scope>NUCLEOTIDE SEQUENCE [LARGE SCALE GENOMIC DNA]</scope>
    <source>
        <strain evidence="4 5">CCMP1335</strain>
    </source>
</reference>
<name>B8BQY8_THAPS</name>
<dbReference type="InParanoid" id="B8BQY8"/>
<feature type="domain" description="HPP transmembrane region" evidence="3">
    <location>
        <begin position="404"/>
        <end position="556"/>
    </location>
</feature>
<evidence type="ECO:0000259" key="3">
    <source>
        <dbReference type="Pfam" id="PF04982"/>
    </source>
</evidence>
<feature type="region of interest" description="Disordered" evidence="1">
    <location>
        <begin position="1"/>
        <end position="59"/>
    </location>
</feature>
<dbReference type="GO" id="GO:0015112">
    <property type="term" value="F:nitrate transmembrane transporter activity"/>
    <property type="evidence" value="ECO:0000318"/>
    <property type="project" value="GO_Central"/>
</dbReference>
<gene>
    <name evidence="4" type="ORF">THAPSDRAFT_20832</name>
</gene>
<dbReference type="Pfam" id="PF04982">
    <property type="entry name" value="TM_HPP"/>
    <property type="match status" value="1"/>
</dbReference>
<dbReference type="GeneID" id="7445128"/>
<proteinExistence type="predicted"/>
<dbReference type="InterPro" id="IPR058581">
    <property type="entry name" value="TM_HPP"/>
</dbReference>
<dbReference type="AlphaFoldDB" id="B8BQY8"/>
<feature type="region of interest" description="Disordered" evidence="1">
    <location>
        <begin position="607"/>
        <end position="628"/>
    </location>
</feature>
<feature type="region of interest" description="Disordered" evidence="1">
    <location>
        <begin position="676"/>
        <end position="715"/>
    </location>
</feature>
<dbReference type="OMA" id="WHRLKIK"/>
<dbReference type="PANTHER" id="PTHR33741">
    <property type="entry name" value="TRANSMEMBRANE PROTEIN DDB_G0269096-RELATED"/>
    <property type="match status" value="1"/>
</dbReference>
<reference evidence="4 5" key="1">
    <citation type="journal article" date="2004" name="Science">
        <title>The genome of the diatom Thalassiosira pseudonana: ecology, evolution, and metabolism.</title>
        <authorList>
            <person name="Armbrust E.V."/>
            <person name="Berges J.A."/>
            <person name="Bowler C."/>
            <person name="Green B.R."/>
            <person name="Martinez D."/>
            <person name="Putnam N.H."/>
            <person name="Zhou S."/>
            <person name="Allen A.E."/>
            <person name="Apt K.E."/>
            <person name="Bechner M."/>
            <person name="Brzezinski M.A."/>
            <person name="Chaal B.K."/>
            <person name="Chiovitti A."/>
            <person name="Davis A.K."/>
            <person name="Demarest M.S."/>
            <person name="Detter J.C."/>
            <person name="Glavina T."/>
            <person name="Goodstein D."/>
            <person name="Hadi M.Z."/>
            <person name="Hellsten U."/>
            <person name="Hildebrand M."/>
            <person name="Jenkins B.D."/>
            <person name="Jurka J."/>
            <person name="Kapitonov V.V."/>
            <person name="Kroger N."/>
            <person name="Lau W.W."/>
            <person name="Lane T.W."/>
            <person name="Larimer F.W."/>
            <person name="Lippmeier J.C."/>
            <person name="Lucas S."/>
            <person name="Medina M."/>
            <person name="Montsant A."/>
            <person name="Obornik M."/>
            <person name="Parker M.S."/>
            <person name="Palenik B."/>
            <person name="Pazour G.J."/>
            <person name="Richardson P.M."/>
            <person name="Rynearson T.A."/>
            <person name="Saito M.A."/>
            <person name="Schwartz D.C."/>
            <person name="Thamatrakoln K."/>
            <person name="Valentin K."/>
            <person name="Vardi A."/>
            <person name="Wilkerson F.P."/>
            <person name="Rokhsar D.S."/>
        </authorList>
    </citation>
    <scope>NUCLEOTIDE SEQUENCE [LARGE SCALE GENOMIC DNA]</scope>
    <source>
        <strain evidence="4 5">CCMP1335</strain>
    </source>
</reference>
<dbReference type="HOGENOM" id="CLU_386639_0_0_1"/>
<feature type="compositionally biased region" description="Pro residues" evidence="1">
    <location>
        <begin position="703"/>
        <end position="715"/>
    </location>
</feature>